<dbReference type="Gene3D" id="1.10.287.130">
    <property type="match status" value="1"/>
</dbReference>
<dbReference type="Gene3D" id="3.30.565.10">
    <property type="entry name" value="Histidine kinase-like ATPase, C-terminal domain"/>
    <property type="match status" value="1"/>
</dbReference>
<dbReference type="SMART" id="SM00387">
    <property type="entry name" value="HATPase_c"/>
    <property type="match status" value="1"/>
</dbReference>
<evidence type="ECO:0000259" key="13">
    <source>
        <dbReference type="PROSITE" id="PS50885"/>
    </source>
</evidence>
<dbReference type="CDD" id="cd06225">
    <property type="entry name" value="HAMP"/>
    <property type="match status" value="1"/>
</dbReference>
<keyword evidence="7 14" id="KW-0418">Kinase</keyword>
<keyword evidence="5" id="KW-0808">Transferase</keyword>
<comment type="caution">
    <text evidence="14">The sequence shown here is derived from an EMBL/GenBank/DDBJ whole genome shotgun (WGS) entry which is preliminary data.</text>
</comment>
<dbReference type="RefSeq" id="WP_148349643.1">
    <property type="nucleotide sequence ID" value="NZ_JBHSBF010000009.1"/>
</dbReference>
<evidence type="ECO:0000256" key="9">
    <source>
        <dbReference type="ARBA" id="ARBA00023012"/>
    </source>
</evidence>
<dbReference type="PRINTS" id="PR00344">
    <property type="entry name" value="BCTRLSENSOR"/>
</dbReference>
<dbReference type="PROSITE" id="PS50885">
    <property type="entry name" value="HAMP"/>
    <property type="match status" value="1"/>
</dbReference>
<dbReference type="InterPro" id="IPR003660">
    <property type="entry name" value="HAMP_dom"/>
</dbReference>
<feature type="transmembrane region" description="Helical" evidence="11">
    <location>
        <begin position="160"/>
        <end position="183"/>
    </location>
</feature>
<evidence type="ECO:0000256" key="2">
    <source>
        <dbReference type="ARBA" id="ARBA00004236"/>
    </source>
</evidence>
<evidence type="ECO:0000256" key="8">
    <source>
        <dbReference type="ARBA" id="ARBA00022989"/>
    </source>
</evidence>
<evidence type="ECO:0000256" key="5">
    <source>
        <dbReference type="ARBA" id="ARBA00022679"/>
    </source>
</evidence>
<evidence type="ECO:0000259" key="12">
    <source>
        <dbReference type="PROSITE" id="PS50109"/>
    </source>
</evidence>
<evidence type="ECO:0000256" key="10">
    <source>
        <dbReference type="ARBA" id="ARBA00023136"/>
    </source>
</evidence>
<keyword evidence="10 11" id="KW-0472">Membrane</keyword>
<dbReference type="InterPro" id="IPR036097">
    <property type="entry name" value="HisK_dim/P_sf"/>
</dbReference>
<keyword evidence="4" id="KW-0597">Phosphoprotein</keyword>
<reference evidence="14 15" key="1">
    <citation type="submission" date="2019-08" db="EMBL/GenBank/DDBJ databases">
        <title>Actinomadura sp. nov. CYP1-5 isolated from mountain soil.</title>
        <authorList>
            <person name="Songsumanus A."/>
            <person name="Kuncharoen N."/>
            <person name="Kudo T."/>
            <person name="Yuki M."/>
            <person name="Igarashi Y."/>
            <person name="Tanasupawat S."/>
        </authorList>
    </citation>
    <scope>NUCLEOTIDE SEQUENCE [LARGE SCALE GENOMIC DNA]</scope>
    <source>
        <strain evidence="14 15">GKU157</strain>
    </source>
</reference>
<comment type="catalytic activity">
    <reaction evidence="1">
        <text>ATP + protein L-histidine = ADP + protein N-phospho-L-histidine.</text>
        <dbReference type="EC" id="2.7.13.3"/>
    </reaction>
</comment>
<feature type="transmembrane region" description="Helical" evidence="11">
    <location>
        <begin position="21"/>
        <end position="42"/>
    </location>
</feature>
<dbReference type="PANTHER" id="PTHR45436:SF5">
    <property type="entry name" value="SENSOR HISTIDINE KINASE TRCS"/>
    <property type="match status" value="1"/>
</dbReference>
<proteinExistence type="predicted"/>
<dbReference type="EC" id="2.7.13.3" evidence="3"/>
<dbReference type="InterPro" id="IPR003661">
    <property type="entry name" value="HisK_dim/P_dom"/>
</dbReference>
<dbReference type="PROSITE" id="PS50109">
    <property type="entry name" value="HIS_KIN"/>
    <property type="match status" value="1"/>
</dbReference>
<evidence type="ECO:0000256" key="6">
    <source>
        <dbReference type="ARBA" id="ARBA00022692"/>
    </source>
</evidence>
<comment type="subcellular location">
    <subcellularLocation>
        <location evidence="2">Cell membrane</location>
    </subcellularLocation>
</comment>
<gene>
    <name evidence="14" type="ORF">FXF65_10925</name>
</gene>
<evidence type="ECO:0000313" key="14">
    <source>
        <dbReference type="EMBL" id="TYC15847.1"/>
    </source>
</evidence>
<dbReference type="CDD" id="cd00082">
    <property type="entry name" value="HisKA"/>
    <property type="match status" value="1"/>
</dbReference>
<dbReference type="SMART" id="SM00388">
    <property type="entry name" value="HisKA"/>
    <property type="match status" value="1"/>
</dbReference>
<keyword evidence="15" id="KW-1185">Reference proteome</keyword>
<dbReference type="PANTHER" id="PTHR45436">
    <property type="entry name" value="SENSOR HISTIDINE KINASE YKOH"/>
    <property type="match status" value="1"/>
</dbReference>
<keyword evidence="8 11" id="KW-1133">Transmembrane helix</keyword>
<dbReference type="Gene3D" id="6.10.340.10">
    <property type="match status" value="1"/>
</dbReference>
<organism evidence="14 15">
    <name type="scientific">Actinomadura syzygii</name>
    <dbReference type="NCBI Taxonomy" id="1427538"/>
    <lineage>
        <taxon>Bacteria</taxon>
        <taxon>Bacillati</taxon>
        <taxon>Actinomycetota</taxon>
        <taxon>Actinomycetes</taxon>
        <taxon>Streptosporangiales</taxon>
        <taxon>Thermomonosporaceae</taxon>
        <taxon>Actinomadura</taxon>
    </lineage>
</organism>
<dbReference type="Pfam" id="PF02518">
    <property type="entry name" value="HATPase_c"/>
    <property type="match status" value="1"/>
</dbReference>
<evidence type="ECO:0000256" key="3">
    <source>
        <dbReference type="ARBA" id="ARBA00012438"/>
    </source>
</evidence>
<dbReference type="SMART" id="SM00304">
    <property type="entry name" value="HAMP"/>
    <property type="match status" value="1"/>
</dbReference>
<dbReference type="OrthoDB" id="5499837at2"/>
<feature type="domain" description="HAMP" evidence="13">
    <location>
        <begin position="184"/>
        <end position="236"/>
    </location>
</feature>
<dbReference type="AlphaFoldDB" id="A0A5D0UCP1"/>
<evidence type="ECO:0000256" key="4">
    <source>
        <dbReference type="ARBA" id="ARBA00022553"/>
    </source>
</evidence>
<dbReference type="GO" id="GO:0005886">
    <property type="term" value="C:plasma membrane"/>
    <property type="evidence" value="ECO:0007669"/>
    <property type="project" value="UniProtKB-SubCell"/>
</dbReference>
<evidence type="ECO:0000256" key="7">
    <source>
        <dbReference type="ARBA" id="ARBA00022777"/>
    </source>
</evidence>
<dbReference type="Pfam" id="PF00512">
    <property type="entry name" value="HisKA"/>
    <property type="match status" value="1"/>
</dbReference>
<sequence>MDDSRVEPGRRPEGRPLRRQVLVAIVGVTALAIVLFALPLALSVQRLYRDETITELERDATRIAAVVPDDLAHKPRSVPRPEGLSPHLTVGVYGLTGSRLTGDGPSQSPLAVRGRDGRVHDRVEHDQIAVSAPVPSDEGVTAIVRVSAPYDLTTDRIERALLAMAGLAALIVGCAALLARYLARRLATPLERLTDAARRLGGGDFSVQTTRSGLREADEAGSALTTTARRLGAVLERERAFSADVSHQLRTPLTGLLLGLERALERPGADLRAAIGTAVERGRRIQRIIDELLDLARDTGPERRPLEVPALLEDVRLRWHGPLASRGRPLTIEREDPLPEARAAPAAVSQIMDVLVDNALVHGHGEVTVHAGDVGGSLAIDVTDEGAGIADDAPDVFARRRTHPAGAPGAGRGIGLALARSLAEAEGGRLVLRRARPPVFTLLLPATAAPADPPSQAPAS</sequence>
<dbReference type="InterPro" id="IPR050428">
    <property type="entry name" value="TCS_sensor_his_kinase"/>
</dbReference>
<dbReference type="InterPro" id="IPR004358">
    <property type="entry name" value="Sig_transdc_His_kin-like_C"/>
</dbReference>
<accession>A0A5D0UCP1</accession>
<protein>
    <recommendedName>
        <fullName evidence="3">histidine kinase</fullName>
        <ecNumber evidence="3">2.7.13.3</ecNumber>
    </recommendedName>
</protein>
<keyword evidence="6 11" id="KW-0812">Transmembrane</keyword>
<name>A0A5D0UCP1_9ACTN</name>
<dbReference type="EMBL" id="VSFF01000004">
    <property type="protein sequence ID" value="TYC15847.1"/>
    <property type="molecule type" value="Genomic_DNA"/>
</dbReference>
<evidence type="ECO:0000256" key="1">
    <source>
        <dbReference type="ARBA" id="ARBA00000085"/>
    </source>
</evidence>
<keyword evidence="9" id="KW-0902">Two-component regulatory system</keyword>
<dbReference type="InterPro" id="IPR005467">
    <property type="entry name" value="His_kinase_dom"/>
</dbReference>
<dbReference type="GO" id="GO:0000155">
    <property type="term" value="F:phosphorelay sensor kinase activity"/>
    <property type="evidence" value="ECO:0007669"/>
    <property type="project" value="InterPro"/>
</dbReference>
<dbReference type="Proteomes" id="UP000322634">
    <property type="component" value="Unassembled WGS sequence"/>
</dbReference>
<evidence type="ECO:0000313" key="15">
    <source>
        <dbReference type="Proteomes" id="UP000322634"/>
    </source>
</evidence>
<dbReference type="SUPFAM" id="SSF47384">
    <property type="entry name" value="Homodimeric domain of signal transducing histidine kinase"/>
    <property type="match status" value="1"/>
</dbReference>
<feature type="domain" description="Histidine kinase" evidence="12">
    <location>
        <begin position="244"/>
        <end position="448"/>
    </location>
</feature>
<dbReference type="Pfam" id="PF00672">
    <property type="entry name" value="HAMP"/>
    <property type="match status" value="1"/>
</dbReference>
<dbReference type="SUPFAM" id="SSF55874">
    <property type="entry name" value="ATPase domain of HSP90 chaperone/DNA topoisomerase II/histidine kinase"/>
    <property type="match status" value="1"/>
</dbReference>
<dbReference type="InterPro" id="IPR036890">
    <property type="entry name" value="HATPase_C_sf"/>
</dbReference>
<evidence type="ECO:0000256" key="11">
    <source>
        <dbReference type="SAM" id="Phobius"/>
    </source>
</evidence>
<dbReference type="InterPro" id="IPR003594">
    <property type="entry name" value="HATPase_dom"/>
</dbReference>